<dbReference type="InterPro" id="IPR050517">
    <property type="entry name" value="DDR_Repair_Kinase"/>
</dbReference>
<dbReference type="SUPFAM" id="SSF56112">
    <property type="entry name" value="Protein kinase-like (PK-like)"/>
    <property type="match status" value="1"/>
</dbReference>
<dbReference type="Gene3D" id="3.30.1010.10">
    <property type="entry name" value="Phosphatidylinositol 3-kinase Catalytic Subunit, Chain A, domain 4"/>
    <property type="match status" value="1"/>
</dbReference>
<dbReference type="InterPro" id="IPR057564">
    <property type="entry name" value="HEAT_ATR"/>
</dbReference>
<evidence type="ECO:0000256" key="2">
    <source>
        <dbReference type="ARBA" id="ARBA00012513"/>
    </source>
</evidence>
<dbReference type="EC" id="2.7.11.1" evidence="2"/>
<dbReference type="GO" id="GO:0005524">
    <property type="term" value="F:ATP binding"/>
    <property type="evidence" value="ECO:0007669"/>
    <property type="project" value="UniProtKB-KW"/>
</dbReference>
<keyword evidence="9" id="KW-0131">Cell cycle</keyword>
<keyword evidence="7" id="KW-0418">Kinase</keyword>
<feature type="domain" description="FAT" evidence="14">
    <location>
        <begin position="222"/>
        <end position="804"/>
    </location>
</feature>
<keyword evidence="8" id="KW-0067">ATP-binding</keyword>
<dbReference type="InterPro" id="IPR011009">
    <property type="entry name" value="Kinase-like_dom_sf"/>
</dbReference>
<dbReference type="FunFam" id="3.30.1010.10:FF:000006">
    <property type="entry name" value="Serine/threonine-protein kinase TOR"/>
    <property type="match status" value="1"/>
</dbReference>
<dbReference type="Pfam" id="PF02259">
    <property type="entry name" value="FAT"/>
    <property type="match status" value="1"/>
</dbReference>
<sequence>MGGAAGKHEELRRDAADVAAVLGTALGPDFAIFLPLLRKTMAKHRMQHAKFEAVAARVLARTPFIAGEAGGAGSEWGPLMLEMRDSERSSVHESVATGPVKLQVNELNLRKAWESSQRSTKEDWEEWMRNLSVELLKESPSPALRACHSLAQLQPHVARELFAAGFVSCWSELHDTYQEQLVRSLEAAFASPTIPPEIIATLLNLAEFMEHDEKPLPVDIRTLGALAEKCHAYAKALHYKETEFQQNPAGTVEALISINNQLHQPEAAVGILVYAQQHLQMELKESWYEKLQRWDDALEAYQRKYRSTEAGSLAAVGLALGQMRCLAALAEWEQLSALCREMWPAADSPTRSQMAAHAAHAAWNMGQWQEMETYITALDGYLPPAVAGTAGAALPGYQGPTTADSGKSLGAFFQAALCVHHGQVADARQHVARARTLLGTELTALVGESYERAYTSMVRVQQLTELEEVVEYSLLSREEDQGAAQAKSSLMRTMWRERIHGVQSNVEVWQGLLSVRSLVLPMADEAETWIKFASLCQKSGRERHSHRTLLQLLKYDPATRTESSMPGYGAGSGAPHVMLAYLKHQWASNDTALRRDALARLQSLICELQASGNSIPGYDPLQSSQLASRAFLKLGIWQWALCEDVNETAIEECLQSVRAATEFGRSWGKAWHHWALFNVAAMEHYARNSPAHAIRRVAPAVSGFFRSIALDGGSGERRGGCLQDILRLLTLWFNHGGAPEVEAALNEGFAHVSIDTWLVVIPQIIARIHSPSMPVRHLIHNLLVRVGRHHPQALLYPLLVACKSQSSGRRAAAMSVVDNLRQHSQQLVEQAQLVSQELIRVAILWHEMWHEGLEEASRLYFGEQNVEGMLGVLAPLHQLMDRPEGAQTLQEISFVQAYGRELQEANDWCQKYRRSGREAELNQAWDLYYHVFKRINKQLPSLTTLDLGYVSPLLVSARGLELAVPGTYSAGQPLVTIQSFAPHLHVITSKQRPRKLTINGGDGQTYGFLLKGHEDLRQDERVMQLFTLVNTLLANNRETAERDLSIARYAVVPLSPNSGLIGWVPNCDTLHALIREHREARKVPLNLEHRLMLTCAPDYDHLTLIAKVEVFEHAVENTPGDDLHKVLWLKSKSSEVWLNRRTNYTRSLAVMSMVGYLLGLGDRHPSNLMLDRASGKMLHIDFGDCFEASMNREKYPEKVPFRLTRMLVKAMEVSGIEGNFRSTCCSVMHVLRSNKDSVMAMLEAFVHDPLINWRLLNTAAQGGPEAAQRANPDAAGPPTGAVREEESAAGAPGAGGAGGTAAGTGGAAGAGGAGGGAAGAGEPSGRGARERELLHAVGQLGDASEVLNERAVAVMKRMSHKLTGRDFIAPGAPGSGATTGTPINSPGPPPEATASDSVEAQVQRLITQATSHENLCQSYIGWCPFW</sequence>
<dbReference type="SUPFAM" id="SSF47212">
    <property type="entry name" value="FKBP12-rapamycin-binding domain of FKBP-rapamycin-associated protein (FRAP)"/>
    <property type="match status" value="1"/>
</dbReference>
<feature type="compositionally biased region" description="Gly residues" evidence="12">
    <location>
        <begin position="1292"/>
        <end position="1324"/>
    </location>
</feature>
<evidence type="ECO:0000256" key="1">
    <source>
        <dbReference type="ARBA" id="ARBA00011031"/>
    </source>
</evidence>
<dbReference type="GO" id="GO:0004674">
    <property type="term" value="F:protein serine/threonine kinase activity"/>
    <property type="evidence" value="ECO:0007669"/>
    <property type="project" value="UniProtKB-KW"/>
</dbReference>
<dbReference type="SMART" id="SM00146">
    <property type="entry name" value="PI3Kc"/>
    <property type="match status" value="1"/>
</dbReference>
<dbReference type="GO" id="GO:0044877">
    <property type="term" value="F:protein-containing complex binding"/>
    <property type="evidence" value="ECO:0007669"/>
    <property type="project" value="InterPro"/>
</dbReference>
<dbReference type="FunFam" id="1.10.1070.11:FF:000007">
    <property type="entry name" value="Serine/threonine-protein kinase TOR"/>
    <property type="match status" value="1"/>
</dbReference>
<keyword evidence="5" id="KW-0677">Repeat</keyword>
<evidence type="ECO:0000256" key="6">
    <source>
        <dbReference type="ARBA" id="ARBA00022741"/>
    </source>
</evidence>
<dbReference type="FunFam" id="1.20.120.150:FF:000001">
    <property type="entry name" value="Serine/threonine-protein kinase TOR"/>
    <property type="match status" value="1"/>
</dbReference>
<dbReference type="PROSITE" id="PS00915">
    <property type="entry name" value="PI3_4_KINASE_1"/>
    <property type="match status" value="1"/>
</dbReference>
<dbReference type="EMBL" id="LGRX02013635">
    <property type="protein sequence ID" value="KAK3265868.1"/>
    <property type="molecule type" value="Genomic_DNA"/>
</dbReference>
<dbReference type="GO" id="GO:0031932">
    <property type="term" value="C:TORC2 complex"/>
    <property type="evidence" value="ECO:0007669"/>
    <property type="project" value="TreeGrafter"/>
</dbReference>
<dbReference type="InterPro" id="IPR036738">
    <property type="entry name" value="FRB_sf"/>
</dbReference>
<dbReference type="InterPro" id="IPR036940">
    <property type="entry name" value="PI3/4_kinase_cat_sf"/>
</dbReference>
<dbReference type="InterPro" id="IPR009076">
    <property type="entry name" value="FRB_dom"/>
</dbReference>
<dbReference type="Gene3D" id="1.10.1070.11">
    <property type="entry name" value="Phosphatidylinositol 3-/4-kinase, catalytic domain"/>
    <property type="match status" value="1"/>
</dbReference>
<evidence type="ECO:0000256" key="4">
    <source>
        <dbReference type="ARBA" id="ARBA00022679"/>
    </source>
</evidence>
<dbReference type="Pfam" id="PF23593">
    <property type="entry name" value="HEAT_ATR"/>
    <property type="match status" value="1"/>
</dbReference>
<name>A0AAE0FUF8_9CHLO</name>
<evidence type="ECO:0000259" key="13">
    <source>
        <dbReference type="PROSITE" id="PS50290"/>
    </source>
</evidence>
<dbReference type="PANTHER" id="PTHR11139">
    <property type="entry name" value="ATAXIA TELANGIECTASIA MUTATED ATM -RELATED"/>
    <property type="match status" value="1"/>
</dbReference>
<keyword evidence="4" id="KW-0808">Transferase</keyword>
<gene>
    <name evidence="16" type="ORF">CYMTET_25476</name>
</gene>
<evidence type="ECO:0000256" key="12">
    <source>
        <dbReference type="SAM" id="MobiDB-lite"/>
    </source>
</evidence>
<dbReference type="PROSITE" id="PS00916">
    <property type="entry name" value="PI3_4_KINASE_2"/>
    <property type="match status" value="1"/>
</dbReference>
<dbReference type="InterPro" id="IPR018936">
    <property type="entry name" value="PI3/4_kinase_CS"/>
</dbReference>
<comment type="catalytic activity">
    <reaction evidence="11">
        <text>L-seryl-[protein] + ATP = O-phospho-L-seryl-[protein] + ADP + H(+)</text>
        <dbReference type="Rhea" id="RHEA:17989"/>
        <dbReference type="Rhea" id="RHEA-COMP:9863"/>
        <dbReference type="Rhea" id="RHEA-COMP:11604"/>
        <dbReference type="ChEBI" id="CHEBI:15378"/>
        <dbReference type="ChEBI" id="CHEBI:29999"/>
        <dbReference type="ChEBI" id="CHEBI:30616"/>
        <dbReference type="ChEBI" id="CHEBI:83421"/>
        <dbReference type="ChEBI" id="CHEBI:456216"/>
        <dbReference type="EC" id="2.7.11.1"/>
    </reaction>
</comment>
<evidence type="ECO:0000256" key="5">
    <source>
        <dbReference type="ARBA" id="ARBA00022737"/>
    </source>
</evidence>
<accession>A0AAE0FUF8</accession>
<evidence type="ECO:0000259" key="15">
    <source>
        <dbReference type="PROSITE" id="PS51190"/>
    </source>
</evidence>
<dbReference type="InterPro" id="IPR026683">
    <property type="entry name" value="TOR_cat"/>
</dbReference>
<keyword evidence="6" id="KW-0547">Nucleotide-binding</keyword>
<dbReference type="GO" id="GO:0031929">
    <property type="term" value="P:TOR signaling"/>
    <property type="evidence" value="ECO:0007669"/>
    <property type="project" value="TreeGrafter"/>
</dbReference>
<dbReference type="PROSITE" id="PS51190">
    <property type="entry name" value="FATC"/>
    <property type="match status" value="1"/>
</dbReference>
<comment type="similarity">
    <text evidence="1">Belongs to the PI3/PI4-kinase family.</text>
</comment>
<keyword evidence="17" id="KW-1185">Reference proteome</keyword>
<feature type="region of interest" description="Disordered" evidence="12">
    <location>
        <begin position="1262"/>
        <end position="1327"/>
    </location>
</feature>
<proteinExistence type="inferred from homology"/>
<dbReference type="Proteomes" id="UP001190700">
    <property type="component" value="Unassembled WGS sequence"/>
</dbReference>
<protein>
    <recommendedName>
        <fullName evidence="2">non-specific serine/threonine protein kinase</fullName>
        <ecNumber evidence="2">2.7.11.1</ecNumber>
    </recommendedName>
</protein>
<dbReference type="Pfam" id="PF08771">
    <property type="entry name" value="FRB_dom"/>
    <property type="match status" value="1"/>
</dbReference>
<reference evidence="16 17" key="1">
    <citation type="journal article" date="2015" name="Genome Biol. Evol.">
        <title>Comparative Genomics of a Bacterivorous Green Alga Reveals Evolutionary Causalities and Consequences of Phago-Mixotrophic Mode of Nutrition.</title>
        <authorList>
            <person name="Burns J.A."/>
            <person name="Paasch A."/>
            <person name="Narechania A."/>
            <person name="Kim E."/>
        </authorList>
    </citation>
    <scope>NUCLEOTIDE SEQUENCE [LARGE SCALE GENOMIC DNA]</scope>
    <source>
        <strain evidence="16 17">PLY_AMNH</strain>
    </source>
</reference>
<dbReference type="SUPFAM" id="SSF48371">
    <property type="entry name" value="ARM repeat"/>
    <property type="match status" value="1"/>
</dbReference>
<dbReference type="PROSITE" id="PS51189">
    <property type="entry name" value="FAT"/>
    <property type="match status" value="1"/>
</dbReference>
<feature type="compositionally biased region" description="Low complexity" evidence="12">
    <location>
        <begin position="1369"/>
        <end position="1382"/>
    </location>
</feature>
<evidence type="ECO:0000256" key="9">
    <source>
        <dbReference type="ARBA" id="ARBA00023306"/>
    </source>
</evidence>
<dbReference type="GO" id="GO:0005634">
    <property type="term" value="C:nucleus"/>
    <property type="evidence" value="ECO:0007669"/>
    <property type="project" value="TreeGrafter"/>
</dbReference>
<evidence type="ECO:0000256" key="10">
    <source>
        <dbReference type="ARBA" id="ARBA00047899"/>
    </source>
</evidence>
<evidence type="ECO:0000259" key="14">
    <source>
        <dbReference type="PROSITE" id="PS51189"/>
    </source>
</evidence>
<feature type="domain" description="PI3K/PI4K catalytic" evidence="13">
    <location>
        <begin position="980"/>
        <end position="1293"/>
    </location>
</feature>
<evidence type="ECO:0000256" key="7">
    <source>
        <dbReference type="ARBA" id="ARBA00022777"/>
    </source>
</evidence>
<evidence type="ECO:0000313" key="16">
    <source>
        <dbReference type="EMBL" id="KAK3265868.1"/>
    </source>
</evidence>
<dbReference type="PROSITE" id="PS50290">
    <property type="entry name" value="PI3_4_KINASE_3"/>
    <property type="match status" value="1"/>
</dbReference>
<dbReference type="Pfam" id="PF02260">
    <property type="entry name" value="FATC"/>
    <property type="match status" value="1"/>
</dbReference>
<evidence type="ECO:0000256" key="11">
    <source>
        <dbReference type="ARBA" id="ARBA00048679"/>
    </source>
</evidence>
<dbReference type="GO" id="GO:0016242">
    <property type="term" value="P:negative regulation of macroautophagy"/>
    <property type="evidence" value="ECO:0007669"/>
    <property type="project" value="TreeGrafter"/>
</dbReference>
<dbReference type="InterPro" id="IPR016024">
    <property type="entry name" value="ARM-type_fold"/>
</dbReference>
<dbReference type="InterPro" id="IPR014009">
    <property type="entry name" value="PIK_FAT"/>
</dbReference>
<evidence type="ECO:0000313" key="17">
    <source>
        <dbReference type="Proteomes" id="UP001190700"/>
    </source>
</evidence>
<keyword evidence="3" id="KW-0723">Serine/threonine-protein kinase</keyword>
<dbReference type="Pfam" id="PF00454">
    <property type="entry name" value="PI3_PI4_kinase"/>
    <property type="match status" value="1"/>
</dbReference>
<dbReference type="InterPro" id="IPR000403">
    <property type="entry name" value="PI3/4_kinase_cat_dom"/>
</dbReference>
<comment type="catalytic activity">
    <reaction evidence="10">
        <text>L-threonyl-[protein] + ATP = O-phospho-L-threonyl-[protein] + ADP + H(+)</text>
        <dbReference type="Rhea" id="RHEA:46608"/>
        <dbReference type="Rhea" id="RHEA-COMP:11060"/>
        <dbReference type="Rhea" id="RHEA-COMP:11605"/>
        <dbReference type="ChEBI" id="CHEBI:15378"/>
        <dbReference type="ChEBI" id="CHEBI:30013"/>
        <dbReference type="ChEBI" id="CHEBI:30616"/>
        <dbReference type="ChEBI" id="CHEBI:61977"/>
        <dbReference type="ChEBI" id="CHEBI:456216"/>
        <dbReference type="EC" id="2.7.11.1"/>
    </reaction>
</comment>
<dbReference type="Gene3D" id="1.20.120.150">
    <property type="entry name" value="FKBP12-rapamycin binding domain"/>
    <property type="match status" value="1"/>
</dbReference>
<dbReference type="InterPro" id="IPR003151">
    <property type="entry name" value="PIK-rel_kinase_FAT"/>
</dbReference>
<dbReference type="GO" id="GO:0005737">
    <property type="term" value="C:cytoplasm"/>
    <property type="evidence" value="ECO:0007669"/>
    <property type="project" value="TreeGrafter"/>
</dbReference>
<comment type="caution">
    <text evidence="16">The sequence shown here is derived from an EMBL/GenBank/DDBJ whole genome shotgun (WGS) entry which is preliminary data.</text>
</comment>
<dbReference type="GO" id="GO:0031931">
    <property type="term" value="C:TORC1 complex"/>
    <property type="evidence" value="ECO:0007669"/>
    <property type="project" value="TreeGrafter"/>
</dbReference>
<organism evidence="16 17">
    <name type="scientific">Cymbomonas tetramitiformis</name>
    <dbReference type="NCBI Taxonomy" id="36881"/>
    <lineage>
        <taxon>Eukaryota</taxon>
        <taxon>Viridiplantae</taxon>
        <taxon>Chlorophyta</taxon>
        <taxon>Pyramimonadophyceae</taxon>
        <taxon>Pyramimonadales</taxon>
        <taxon>Pyramimonadaceae</taxon>
        <taxon>Cymbomonas</taxon>
    </lineage>
</organism>
<dbReference type="SMART" id="SM01345">
    <property type="entry name" value="Rapamycin_bind"/>
    <property type="match status" value="1"/>
</dbReference>
<evidence type="ECO:0000256" key="3">
    <source>
        <dbReference type="ARBA" id="ARBA00022527"/>
    </source>
</evidence>
<feature type="region of interest" description="Disordered" evidence="12">
    <location>
        <begin position="1365"/>
        <end position="1395"/>
    </location>
</feature>
<feature type="domain" description="FATC" evidence="15">
    <location>
        <begin position="1394"/>
        <end position="1426"/>
    </location>
</feature>
<dbReference type="CDD" id="cd05169">
    <property type="entry name" value="PIKKc_TOR"/>
    <property type="match status" value="1"/>
</dbReference>
<dbReference type="InterPro" id="IPR003152">
    <property type="entry name" value="FATC_dom"/>
</dbReference>
<dbReference type="PANTHER" id="PTHR11139:SF9">
    <property type="entry name" value="SERINE_THREONINE-PROTEIN KINASE MTOR"/>
    <property type="match status" value="1"/>
</dbReference>
<evidence type="ECO:0000256" key="8">
    <source>
        <dbReference type="ARBA" id="ARBA00022840"/>
    </source>
</evidence>
<dbReference type="SMART" id="SM01343">
    <property type="entry name" value="FATC"/>
    <property type="match status" value="1"/>
</dbReference>